<keyword evidence="6" id="KW-1185">Reference proteome</keyword>
<evidence type="ECO:0000313" key="6">
    <source>
        <dbReference type="Proteomes" id="UP001319200"/>
    </source>
</evidence>
<dbReference type="InterPro" id="IPR023296">
    <property type="entry name" value="Glyco_hydro_beta-prop_sf"/>
</dbReference>
<dbReference type="Gene3D" id="2.115.10.20">
    <property type="entry name" value="Glycosyl hydrolase domain, family 43"/>
    <property type="match status" value="1"/>
</dbReference>
<evidence type="ECO:0000256" key="1">
    <source>
        <dbReference type="ARBA" id="ARBA00009902"/>
    </source>
</evidence>
<feature type="domain" description="Glycosyl hydrolase family 32 N-terminal" evidence="4">
    <location>
        <begin position="135"/>
        <end position="430"/>
    </location>
</feature>
<evidence type="ECO:0000259" key="4">
    <source>
        <dbReference type="Pfam" id="PF00251"/>
    </source>
</evidence>
<dbReference type="InterPro" id="IPR013148">
    <property type="entry name" value="Glyco_hydro_32_N"/>
</dbReference>
<comment type="similarity">
    <text evidence="1">Belongs to the glycosyl hydrolase 32 family.</text>
</comment>
<gene>
    <name evidence="5" type="ORF">KK083_10635</name>
</gene>
<dbReference type="RefSeq" id="WP_254163205.1">
    <property type="nucleotide sequence ID" value="NZ_JAHESF010000008.1"/>
</dbReference>
<dbReference type="Pfam" id="PF00251">
    <property type="entry name" value="Glyco_hydro_32N"/>
    <property type="match status" value="1"/>
</dbReference>
<keyword evidence="2 5" id="KW-0378">Hydrolase</keyword>
<dbReference type="GO" id="GO:0004575">
    <property type="term" value="F:sucrose alpha-glucosidase activity"/>
    <property type="evidence" value="ECO:0007669"/>
    <property type="project" value="TreeGrafter"/>
</dbReference>
<dbReference type="AlphaFoldDB" id="A0AAP2DJE6"/>
<dbReference type="InterPro" id="IPR001362">
    <property type="entry name" value="Glyco_hydro_32"/>
</dbReference>
<name>A0AAP2DJE6_9BACT</name>
<sequence>MRYLFIALCSIGLTVQSFGQLSESKKIKIKKGQQYLNFPVNQAAPSVKASIMLDGKTLDQFTINLANGNPQFWAYFDVSEYQGKTLVIEIENKRDGSRVESDVSTTAKGLALIFADVTYPGQDSVYREKGRPQVHFSAQRGWLNDPNGLLYEDGEYHLYFQHNPYGWPWGNMHWGHAVSTDLLHWKQLKEAIYPVIKEGVTDDAAFSGTAVVDPENTAGFRKNGVDPIIAVYTSTGRGECLQLSYDKGRTFTDYEGNPVLKHQGEGRDPKVFWYDLDKHWVMVVWDAGMPKKLSNGDQAMVREHSIYTSPDLKRWTYQSGVAGFFECPDLFELPVEGKSGVKKWVMYDASGKYVVGDFDGKKFNIEQHLTRYEHGGGYFYAAQTFNNAPNGRRVQIGWGRDITHPGMPFNQAMLFPTALTLRMTTDGYRLCPTPVNEINSLHKNSKVLENRVVTAGENVSLPVNPDTPLHVIAEFERGDAPIVFRMLGYEMRFDNEWIFSTTPLQGSDQRDTQPVMYAPKSDLFKIEVIADKNILEFFINDGELYYVVPFNGKKTGKIEAVASRDVSRKFIVKRLEVHELNPVWTNGR</sequence>
<evidence type="ECO:0000256" key="2">
    <source>
        <dbReference type="ARBA" id="ARBA00022801"/>
    </source>
</evidence>
<dbReference type="GO" id="GO:0005987">
    <property type="term" value="P:sucrose catabolic process"/>
    <property type="evidence" value="ECO:0007669"/>
    <property type="project" value="TreeGrafter"/>
</dbReference>
<dbReference type="Proteomes" id="UP001319200">
    <property type="component" value="Unassembled WGS sequence"/>
</dbReference>
<dbReference type="SUPFAM" id="SSF75005">
    <property type="entry name" value="Arabinanase/levansucrase/invertase"/>
    <property type="match status" value="1"/>
</dbReference>
<evidence type="ECO:0000313" key="5">
    <source>
        <dbReference type="EMBL" id="MBT1697335.1"/>
    </source>
</evidence>
<dbReference type="InterPro" id="IPR013320">
    <property type="entry name" value="ConA-like_dom_sf"/>
</dbReference>
<dbReference type="PANTHER" id="PTHR42800">
    <property type="entry name" value="EXOINULINASE INUD (AFU_ORTHOLOGUE AFUA_5G00480)"/>
    <property type="match status" value="1"/>
</dbReference>
<comment type="caution">
    <text evidence="5">The sequence shown here is derived from an EMBL/GenBank/DDBJ whole genome shotgun (WGS) entry which is preliminary data.</text>
</comment>
<keyword evidence="3" id="KW-0326">Glycosidase</keyword>
<dbReference type="EMBL" id="JAHESF010000008">
    <property type="protein sequence ID" value="MBT1697335.1"/>
    <property type="molecule type" value="Genomic_DNA"/>
</dbReference>
<evidence type="ECO:0000256" key="3">
    <source>
        <dbReference type="ARBA" id="ARBA00023295"/>
    </source>
</evidence>
<dbReference type="Gene3D" id="2.60.120.560">
    <property type="entry name" value="Exo-inulinase, domain 1"/>
    <property type="match status" value="1"/>
</dbReference>
<accession>A0AAP2DJE6</accession>
<dbReference type="SMART" id="SM00640">
    <property type="entry name" value="Glyco_32"/>
    <property type="match status" value="1"/>
</dbReference>
<dbReference type="PANTHER" id="PTHR42800:SF1">
    <property type="entry name" value="EXOINULINASE INUD (AFU_ORTHOLOGUE AFUA_5G00480)"/>
    <property type="match status" value="1"/>
</dbReference>
<protein>
    <submittedName>
        <fullName evidence="5">Glycoside hydrolase family 32 protein</fullName>
    </submittedName>
</protein>
<organism evidence="5 6">
    <name type="scientific">Chryseosolibacter histidini</name>
    <dbReference type="NCBI Taxonomy" id="2782349"/>
    <lineage>
        <taxon>Bacteria</taxon>
        <taxon>Pseudomonadati</taxon>
        <taxon>Bacteroidota</taxon>
        <taxon>Cytophagia</taxon>
        <taxon>Cytophagales</taxon>
        <taxon>Chryseotaleaceae</taxon>
        <taxon>Chryseosolibacter</taxon>
    </lineage>
</organism>
<dbReference type="SUPFAM" id="SSF49899">
    <property type="entry name" value="Concanavalin A-like lectins/glucanases"/>
    <property type="match status" value="1"/>
</dbReference>
<dbReference type="GO" id="GO:0005737">
    <property type="term" value="C:cytoplasm"/>
    <property type="evidence" value="ECO:0007669"/>
    <property type="project" value="TreeGrafter"/>
</dbReference>
<reference evidence="5 6" key="1">
    <citation type="submission" date="2021-05" db="EMBL/GenBank/DDBJ databases">
        <title>A Polyphasic approach of four new species of the genus Ohtaekwangia: Ohtaekwangia histidinii sp. nov., Ohtaekwangia cretensis sp. nov., Ohtaekwangia indiensis sp. nov., Ohtaekwangia reichenbachii sp. nov. from diverse environment.</title>
        <authorList>
            <person name="Octaviana S."/>
        </authorList>
    </citation>
    <scope>NUCLEOTIDE SEQUENCE [LARGE SCALE GENOMIC DNA]</scope>
    <source>
        <strain evidence="5 6">PWU4</strain>
    </source>
</reference>
<dbReference type="CDD" id="cd18622">
    <property type="entry name" value="GH32_Inu-like"/>
    <property type="match status" value="1"/>
</dbReference>
<proteinExistence type="inferred from homology"/>